<gene>
    <name evidence="3" type="ORF">GCM10025883_41580</name>
</gene>
<sequence length="167" mass="18265">MSITALRTIRHRAQVSPELAARIEAVPATPTMESGEAACASARALGIPATAWTPEVEAETVPRSLMSICESCPVWGACLREAIRMNDVGYRASTTTSQRRLLFPELATAGRSPHSAPRVADLASETERRPRHPRGEGSLSRYRRGCRCDECRGHNAAARRRERARAS</sequence>
<reference evidence="4" key="1">
    <citation type="journal article" date="2019" name="Int. J. Syst. Evol. Microbiol.">
        <title>The Global Catalogue of Microorganisms (GCM) 10K type strain sequencing project: providing services to taxonomists for standard genome sequencing and annotation.</title>
        <authorList>
            <consortium name="The Broad Institute Genomics Platform"/>
            <consortium name="The Broad Institute Genome Sequencing Center for Infectious Disease"/>
            <person name="Wu L."/>
            <person name="Ma J."/>
        </authorList>
    </citation>
    <scope>NUCLEOTIDE SEQUENCE [LARGE SCALE GENOMIC DNA]</scope>
    <source>
        <strain evidence="4">NBRC 113072</strain>
    </source>
</reference>
<dbReference type="PROSITE" id="PS51674">
    <property type="entry name" value="4FE4S_WBL"/>
    <property type="match status" value="1"/>
</dbReference>
<dbReference type="Proteomes" id="UP001157126">
    <property type="component" value="Unassembled WGS sequence"/>
</dbReference>
<evidence type="ECO:0000259" key="2">
    <source>
        <dbReference type="PROSITE" id="PS51674"/>
    </source>
</evidence>
<proteinExistence type="predicted"/>
<keyword evidence="4" id="KW-1185">Reference proteome</keyword>
<accession>A0ABQ6IVY5</accession>
<feature type="domain" description="4Fe-4S Wbl-type" evidence="2">
    <location>
        <begin position="38"/>
        <end position="101"/>
    </location>
</feature>
<evidence type="ECO:0000256" key="1">
    <source>
        <dbReference type="SAM" id="MobiDB-lite"/>
    </source>
</evidence>
<name>A0ABQ6IVY5_9MICO</name>
<dbReference type="InterPro" id="IPR034768">
    <property type="entry name" value="4FE4S_WBL"/>
</dbReference>
<dbReference type="RefSeq" id="WP_284305567.1">
    <property type="nucleotide sequence ID" value="NZ_BSUO01000001.1"/>
</dbReference>
<evidence type="ECO:0000313" key="3">
    <source>
        <dbReference type="EMBL" id="GMA42113.1"/>
    </source>
</evidence>
<protein>
    <recommendedName>
        <fullName evidence="2">4Fe-4S Wbl-type domain-containing protein</fullName>
    </recommendedName>
</protein>
<organism evidence="3 4">
    <name type="scientific">Mobilicoccus caccae</name>
    <dbReference type="NCBI Taxonomy" id="1859295"/>
    <lineage>
        <taxon>Bacteria</taxon>
        <taxon>Bacillati</taxon>
        <taxon>Actinomycetota</taxon>
        <taxon>Actinomycetes</taxon>
        <taxon>Micrococcales</taxon>
        <taxon>Dermatophilaceae</taxon>
        <taxon>Mobilicoccus</taxon>
    </lineage>
</organism>
<comment type="caution">
    <text evidence="3">The sequence shown here is derived from an EMBL/GenBank/DDBJ whole genome shotgun (WGS) entry which is preliminary data.</text>
</comment>
<feature type="region of interest" description="Disordered" evidence="1">
    <location>
        <begin position="106"/>
        <end position="140"/>
    </location>
</feature>
<dbReference type="EMBL" id="BSUO01000001">
    <property type="protein sequence ID" value="GMA42113.1"/>
    <property type="molecule type" value="Genomic_DNA"/>
</dbReference>
<evidence type="ECO:0000313" key="4">
    <source>
        <dbReference type="Proteomes" id="UP001157126"/>
    </source>
</evidence>